<evidence type="ECO:0000256" key="2">
    <source>
        <dbReference type="ARBA" id="ARBA00022723"/>
    </source>
</evidence>
<keyword evidence="11" id="KW-1185">Reference proteome</keyword>
<evidence type="ECO:0000259" key="10">
    <source>
        <dbReference type="PROSITE" id="PS51024"/>
    </source>
</evidence>
<keyword evidence="3 7" id="KW-0863">Zinc-finger</keyword>
<feature type="compositionally biased region" description="Basic residues" evidence="8">
    <location>
        <begin position="276"/>
        <end position="285"/>
    </location>
</feature>
<dbReference type="Gene3D" id="3.30.60.160">
    <property type="match status" value="1"/>
</dbReference>
<proteinExistence type="predicted"/>
<evidence type="ECO:0000256" key="3">
    <source>
        <dbReference type="ARBA" id="ARBA00022771"/>
    </source>
</evidence>
<dbReference type="PROSITE" id="PS51024">
    <property type="entry name" value="ZF_FCS"/>
    <property type="match status" value="1"/>
</dbReference>
<dbReference type="Pfam" id="PF21319">
    <property type="entry name" value="zf-FCS_1"/>
    <property type="match status" value="1"/>
</dbReference>
<dbReference type="InterPro" id="IPR001660">
    <property type="entry name" value="SAM"/>
</dbReference>
<feature type="region of interest" description="Disordered" evidence="8">
    <location>
        <begin position="1"/>
        <end position="20"/>
    </location>
</feature>
<keyword evidence="2" id="KW-0479">Metal-binding</keyword>
<feature type="compositionally biased region" description="Polar residues" evidence="8">
    <location>
        <begin position="414"/>
        <end position="432"/>
    </location>
</feature>
<evidence type="ECO:0000256" key="1">
    <source>
        <dbReference type="ARBA" id="ARBA00004123"/>
    </source>
</evidence>
<feature type="domain" description="FCS-type" evidence="10">
    <location>
        <begin position="559"/>
        <end position="593"/>
    </location>
</feature>
<evidence type="ECO:0000256" key="5">
    <source>
        <dbReference type="ARBA" id="ARBA00023125"/>
    </source>
</evidence>
<protein>
    <submittedName>
        <fullName evidence="12">LOW QUALITY PROTEIN: polyhomeotic-like protein 2-like</fullName>
    </submittedName>
</protein>
<dbReference type="PROSITE" id="PS51257">
    <property type="entry name" value="PROKAR_LIPOPROTEIN"/>
    <property type="match status" value="1"/>
</dbReference>
<evidence type="ECO:0000256" key="4">
    <source>
        <dbReference type="ARBA" id="ARBA00022833"/>
    </source>
</evidence>
<dbReference type="InterPro" id="IPR013761">
    <property type="entry name" value="SAM/pointed_sf"/>
</dbReference>
<dbReference type="InterPro" id="IPR012313">
    <property type="entry name" value="Znf_FCS"/>
</dbReference>
<feature type="compositionally biased region" description="Low complexity" evidence="8">
    <location>
        <begin position="657"/>
        <end position="666"/>
    </location>
</feature>
<feature type="region of interest" description="Disordered" evidence="8">
    <location>
        <begin position="273"/>
        <end position="293"/>
    </location>
</feature>
<evidence type="ECO:0000256" key="6">
    <source>
        <dbReference type="ARBA" id="ARBA00023242"/>
    </source>
</evidence>
<gene>
    <name evidence="12" type="primary">LOC100373528</name>
</gene>
<sequence>MGKCPPPVSPNGATGTTSCPLLNPHLTVSAVASAGRPHIPVQLCPDRQVQVIQRPFSAPQYGVATQLFAHQPVLLQGLPHGTIAVPQQQMQGMASPPLPSRSPTTSQPGMQPNITMLQHVVPSTPPLNLVSGSCSTTIANLTTSTSSVGSLNALTATVNALQPMVSSVPYSIAGNQPGKLMTKAMGGMVISTHSPTSPSHVPSVGKVMGRHAGMQFSHKESKQQVIITTTTPIFVRPQRQPTTVTTHPPIQTVTVAATPSFTRHNMVMVSPQTSVRHVHPSHHGIPKQQQQQQLQQQQQQLQQQQQQLQQLQQQQQQLQHLHQQQQIAAAPKHLAHSHHMQKSSHSHLARQHASTTLTIPNPAKFIKVEKPSDLKYRQSHSSAGKHHKRPEPTKVHPQRQPPPLLHLQPKSPPVLQQQSNPTQPMMAQQSPVMENVDAQPPNRPKSVPQLELSVVSIQENNHGNKEQEEDNSKDPILTKEPSKEKEPQRAIVRPQVLTHVIEGFVIEEAKEPFPVSRSALIFDLNSSKKTTSSVSSDQESINIERRLDEHECEMGESSQMRDPIILKCEFCGKMDSATKFKRSKRFCSMACAKRYNVGCSKRLGLFKPSKPNKYKFNKHTKKMQMTFKAKGLRGKHGRLAFNIHEERPRQFDDDTGSSCQSESTPSPQTPPNYEDDFDDLDTDPIVVTDPKRWSVDEVFDFIRSLPGCSDYADEFKSQEIDGQALLLLKEDHLMSAMNMKLGPALKICARINSLKE</sequence>
<feature type="region of interest" description="Disordered" evidence="8">
    <location>
        <begin position="322"/>
        <end position="490"/>
    </location>
</feature>
<organism evidence="11 12">
    <name type="scientific">Saccoglossus kowalevskii</name>
    <name type="common">Acorn worm</name>
    <dbReference type="NCBI Taxonomy" id="10224"/>
    <lineage>
        <taxon>Eukaryota</taxon>
        <taxon>Metazoa</taxon>
        <taxon>Hemichordata</taxon>
        <taxon>Enteropneusta</taxon>
        <taxon>Harrimaniidae</taxon>
        <taxon>Saccoglossus</taxon>
    </lineage>
</organism>
<evidence type="ECO:0000256" key="8">
    <source>
        <dbReference type="SAM" id="MobiDB-lite"/>
    </source>
</evidence>
<dbReference type="SUPFAM" id="SSF47769">
    <property type="entry name" value="SAM/Pointed domain"/>
    <property type="match status" value="1"/>
</dbReference>
<evidence type="ECO:0000259" key="9">
    <source>
        <dbReference type="PROSITE" id="PS50105"/>
    </source>
</evidence>
<dbReference type="Proteomes" id="UP000694865">
    <property type="component" value="Unplaced"/>
</dbReference>
<keyword evidence="4" id="KW-0862">Zinc</keyword>
<keyword evidence="6" id="KW-0539">Nucleus</keyword>
<dbReference type="PANTHER" id="PTHR12247:SF138">
    <property type="entry name" value="POLYHOMEOTIC DISTAL, ISOFORM A-RELATED"/>
    <property type="match status" value="1"/>
</dbReference>
<comment type="subcellular location">
    <subcellularLocation>
        <location evidence="1">Nucleus</location>
    </subcellularLocation>
</comment>
<evidence type="ECO:0000313" key="11">
    <source>
        <dbReference type="Proteomes" id="UP000694865"/>
    </source>
</evidence>
<feature type="compositionally biased region" description="Basic and acidic residues" evidence="8">
    <location>
        <begin position="366"/>
        <end position="376"/>
    </location>
</feature>
<dbReference type="SMART" id="SM00454">
    <property type="entry name" value="SAM"/>
    <property type="match status" value="1"/>
</dbReference>
<feature type="domain" description="SAM" evidence="9">
    <location>
        <begin position="693"/>
        <end position="756"/>
    </location>
</feature>
<dbReference type="PANTHER" id="PTHR12247">
    <property type="entry name" value="POLYCOMB GROUP PROTEIN"/>
    <property type="match status" value="1"/>
</dbReference>
<evidence type="ECO:0000313" key="12">
    <source>
        <dbReference type="RefSeq" id="XP_006819909.1"/>
    </source>
</evidence>
<dbReference type="Gene3D" id="1.10.150.50">
    <property type="entry name" value="Transcription Factor, Ets-1"/>
    <property type="match status" value="1"/>
</dbReference>
<feature type="compositionally biased region" description="Basic residues" evidence="8">
    <location>
        <begin position="333"/>
        <end position="350"/>
    </location>
</feature>
<name>A0ABM0MIR8_SACKO</name>
<keyword evidence="5" id="KW-0238">DNA-binding</keyword>
<feature type="region of interest" description="Disordered" evidence="8">
    <location>
        <begin position="89"/>
        <end position="110"/>
    </location>
</feature>
<dbReference type="GeneID" id="100373528"/>
<feature type="compositionally biased region" description="Polar residues" evidence="8">
    <location>
        <begin position="11"/>
        <end position="20"/>
    </location>
</feature>
<dbReference type="Pfam" id="PF00536">
    <property type="entry name" value="SAM_1"/>
    <property type="match status" value="1"/>
</dbReference>
<reference evidence="12" key="1">
    <citation type="submission" date="2025-08" db="UniProtKB">
        <authorList>
            <consortium name="RefSeq"/>
        </authorList>
    </citation>
    <scope>IDENTIFICATION</scope>
    <source>
        <tissue evidence="12">Testes</tissue>
    </source>
</reference>
<dbReference type="RefSeq" id="XP_006819909.1">
    <property type="nucleotide sequence ID" value="XM_006819846.1"/>
</dbReference>
<dbReference type="InterPro" id="IPR038603">
    <property type="entry name" value="Znf_FCS_sf"/>
</dbReference>
<feature type="region of interest" description="Disordered" evidence="8">
    <location>
        <begin position="645"/>
        <end position="679"/>
    </location>
</feature>
<dbReference type="InterPro" id="IPR050548">
    <property type="entry name" value="PcG_chromatin_remod_factors"/>
</dbReference>
<evidence type="ECO:0000256" key="7">
    <source>
        <dbReference type="PROSITE-ProRule" id="PRU00367"/>
    </source>
</evidence>
<dbReference type="PROSITE" id="PS50105">
    <property type="entry name" value="SAM_DOMAIN"/>
    <property type="match status" value="1"/>
</dbReference>
<accession>A0ABM0MIR8</accession>
<feature type="compositionally biased region" description="Basic and acidic residues" evidence="8">
    <location>
        <begin position="462"/>
        <end position="488"/>
    </location>
</feature>
<dbReference type="CDD" id="cd09577">
    <property type="entry name" value="SAM_Ph1_2_3"/>
    <property type="match status" value="1"/>
</dbReference>